<reference evidence="1 2" key="1">
    <citation type="submission" date="2018-11" db="EMBL/GenBank/DDBJ databases">
        <title>Complete Genome Sequence of Vbrio mediterranei 117-T6: a Potential Pathogen Bacteria Isolated from the Conchocelis of Pyropia.</title>
        <authorList>
            <person name="Liu Q."/>
        </authorList>
    </citation>
    <scope>NUCLEOTIDE SEQUENCE [LARGE SCALE GENOMIC DNA]</scope>
    <source>
        <strain evidence="1 2">117-T6</strain>
    </source>
</reference>
<protein>
    <submittedName>
        <fullName evidence="1">Uncharacterized protein</fullName>
    </submittedName>
</protein>
<accession>A0A3G4VFY5</accession>
<name>A0A3G4VFY5_9VIBR</name>
<proteinExistence type="predicted"/>
<evidence type="ECO:0000313" key="1">
    <source>
        <dbReference type="EMBL" id="AYV23693.1"/>
    </source>
</evidence>
<sequence length="92" mass="10552">MAIGKDPRNYIIGALNERGDLASPCQNCALFGSIEHLKPCTELRQPMRAERSRFLGHNHQKIAFEFGALTEKHHYFIQFIVQLFTLPIMNPL</sequence>
<dbReference type="AlphaFoldDB" id="A0A3G4VFY5"/>
<dbReference type="EMBL" id="CP033578">
    <property type="protein sequence ID" value="AYV23693.1"/>
    <property type="molecule type" value="Genomic_DNA"/>
</dbReference>
<evidence type="ECO:0000313" key="2">
    <source>
        <dbReference type="Proteomes" id="UP000279760"/>
    </source>
</evidence>
<dbReference type="Proteomes" id="UP000279760">
    <property type="component" value="Chromosome 2"/>
</dbReference>
<organism evidence="1 2">
    <name type="scientific">Vibrio mediterranei</name>
    <dbReference type="NCBI Taxonomy" id="689"/>
    <lineage>
        <taxon>Bacteria</taxon>
        <taxon>Pseudomonadati</taxon>
        <taxon>Pseudomonadota</taxon>
        <taxon>Gammaproteobacteria</taxon>
        <taxon>Vibrionales</taxon>
        <taxon>Vibrionaceae</taxon>
        <taxon>Vibrio</taxon>
    </lineage>
</organism>
<gene>
    <name evidence="1" type="ORF">ECB94_20640</name>
</gene>